<feature type="repeat" description="TPR" evidence="1">
    <location>
        <begin position="263"/>
        <end position="296"/>
    </location>
</feature>
<evidence type="ECO:0000313" key="4">
    <source>
        <dbReference type="Proteomes" id="UP000192223"/>
    </source>
</evidence>
<keyword evidence="3" id="KW-0732">Signal</keyword>
<name>A0A1W4W2L2_AGRPL</name>
<dbReference type="Proteomes" id="UP000192223">
    <property type="component" value="Unplaced"/>
</dbReference>
<proteinExistence type="predicted"/>
<dbReference type="InterPro" id="IPR052630">
    <property type="entry name" value="TTC17"/>
</dbReference>
<sequence>MLESKYCILSVLFVFILHFGSLNSKTSTMWKLDLKKNKIVEASPFLPTVSLTKEMKNSKNSPYYDPIFKIITSTIYYDQTWVKQGDDYYCTDCHLFQTKNAVENKNVNAQNSTSFKTVKYKEKEVEDESLDCGKPVNFTYYDSLVGIANRQSHPNVQEPQLSLILGSKKNFDINSLEQRLKKIRKEKPKSVHIYNQIGNFWRLKGDTQKAIECFRRGLAVSPHNSEILLNLARVLFTLQYLDDAIYLTRRSIEMQPPDKGAAWQQYFTLGEIFKAYGHYQEAQIHLKHTLDLKPGFTPAEIALKEMESNPTITIHLYTMVIIICLVFGVLLVILSSFDGATENEMAENKPQRHFNRAMAMSTLRGLRISQRNSRHKKLVA</sequence>
<keyword evidence="1" id="KW-0802">TPR repeat</keyword>
<gene>
    <name evidence="5" type="primary">LOC108732220</name>
</gene>
<reference evidence="5" key="1">
    <citation type="submission" date="2025-08" db="UniProtKB">
        <authorList>
            <consortium name="RefSeq"/>
        </authorList>
    </citation>
    <scope>IDENTIFICATION</scope>
    <source>
        <tissue evidence="5">Entire body</tissue>
    </source>
</reference>
<dbReference type="PANTHER" id="PTHR16091">
    <property type="entry name" value="TTC17 PROTEIN"/>
    <property type="match status" value="1"/>
</dbReference>
<dbReference type="KEGG" id="apln:108732220"/>
<dbReference type="Gene3D" id="1.25.40.10">
    <property type="entry name" value="Tetratricopeptide repeat domain"/>
    <property type="match status" value="1"/>
</dbReference>
<dbReference type="SMART" id="SM00028">
    <property type="entry name" value="TPR"/>
    <property type="match status" value="3"/>
</dbReference>
<dbReference type="SUPFAM" id="SSF48452">
    <property type="entry name" value="TPR-like"/>
    <property type="match status" value="1"/>
</dbReference>
<dbReference type="InterPro" id="IPR019734">
    <property type="entry name" value="TPR_rpt"/>
</dbReference>
<feature type="signal peptide" evidence="3">
    <location>
        <begin position="1"/>
        <end position="24"/>
    </location>
</feature>
<dbReference type="AlphaFoldDB" id="A0A1W4W2L2"/>
<evidence type="ECO:0000256" key="3">
    <source>
        <dbReference type="SAM" id="SignalP"/>
    </source>
</evidence>
<dbReference type="Pfam" id="PF13181">
    <property type="entry name" value="TPR_8"/>
    <property type="match status" value="1"/>
</dbReference>
<evidence type="ECO:0000256" key="2">
    <source>
        <dbReference type="SAM" id="Phobius"/>
    </source>
</evidence>
<dbReference type="PROSITE" id="PS50005">
    <property type="entry name" value="TPR"/>
    <property type="match status" value="3"/>
</dbReference>
<protein>
    <submittedName>
        <fullName evidence="5">Tetratricopeptide repeat protein 17-like</fullName>
    </submittedName>
</protein>
<dbReference type="InterPro" id="IPR011990">
    <property type="entry name" value="TPR-like_helical_dom_sf"/>
</dbReference>
<accession>A0A1W4W2L2</accession>
<organism evidence="4 5">
    <name type="scientific">Agrilus planipennis</name>
    <name type="common">Emerald ash borer</name>
    <name type="synonym">Agrilus marcopoli</name>
    <dbReference type="NCBI Taxonomy" id="224129"/>
    <lineage>
        <taxon>Eukaryota</taxon>
        <taxon>Metazoa</taxon>
        <taxon>Ecdysozoa</taxon>
        <taxon>Arthropoda</taxon>
        <taxon>Hexapoda</taxon>
        <taxon>Insecta</taxon>
        <taxon>Pterygota</taxon>
        <taxon>Neoptera</taxon>
        <taxon>Endopterygota</taxon>
        <taxon>Coleoptera</taxon>
        <taxon>Polyphaga</taxon>
        <taxon>Elateriformia</taxon>
        <taxon>Buprestoidea</taxon>
        <taxon>Buprestidae</taxon>
        <taxon>Agrilinae</taxon>
        <taxon>Agrilus</taxon>
    </lineage>
</organism>
<evidence type="ECO:0000313" key="5">
    <source>
        <dbReference type="RefSeq" id="XP_018318406.1"/>
    </source>
</evidence>
<evidence type="ECO:0000256" key="1">
    <source>
        <dbReference type="PROSITE-ProRule" id="PRU00339"/>
    </source>
</evidence>
<keyword evidence="2" id="KW-0472">Membrane</keyword>
<dbReference type="OrthoDB" id="79426at2759"/>
<feature type="repeat" description="TPR" evidence="1">
    <location>
        <begin position="191"/>
        <end position="224"/>
    </location>
</feature>
<dbReference type="FunFam" id="1.25.40.10:FF:001003">
    <property type="entry name" value="AGAP000499-PA"/>
    <property type="match status" value="1"/>
</dbReference>
<dbReference type="GO" id="GO:0030041">
    <property type="term" value="P:actin filament polymerization"/>
    <property type="evidence" value="ECO:0007669"/>
    <property type="project" value="TreeGrafter"/>
</dbReference>
<feature type="chain" id="PRO_5010718208" evidence="3">
    <location>
        <begin position="25"/>
        <end position="380"/>
    </location>
</feature>
<dbReference type="GO" id="GO:0005737">
    <property type="term" value="C:cytoplasm"/>
    <property type="evidence" value="ECO:0007669"/>
    <property type="project" value="TreeGrafter"/>
</dbReference>
<keyword evidence="4" id="KW-1185">Reference proteome</keyword>
<dbReference type="PANTHER" id="PTHR16091:SF3">
    <property type="entry name" value="TETRATRICOPEPTIDE REPEAT PROTEIN 17"/>
    <property type="match status" value="1"/>
</dbReference>
<dbReference type="GeneID" id="108732220"/>
<dbReference type="GO" id="GO:0015629">
    <property type="term" value="C:actin cytoskeleton"/>
    <property type="evidence" value="ECO:0007669"/>
    <property type="project" value="TreeGrafter"/>
</dbReference>
<keyword evidence="2" id="KW-0812">Transmembrane</keyword>
<dbReference type="RefSeq" id="XP_018318406.1">
    <property type="nucleotide sequence ID" value="XM_018462904.2"/>
</dbReference>
<feature type="repeat" description="TPR" evidence="1">
    <location>
        <begin position="225"/>
        <end position="258"/>
    </location>
</feature>
<feature type="transmembrane region" description="Helical" evidence="2">
    <location>
        <begin position="314"/>
        <end position="337"/>
    </location>
</feature>
<dbReference type="InParanoid" id="A0A1W4W2L2"/>
<keyword evidence="2" id="KW-1133">Transmembrane helix</keyword>